<sequence>MDGREERMKKVRWENRKTSVLKKGRELATLCDIRLCVVTVSPDGKVETWPENAGAVKTVLLDAVKAAAEKQRGCPRKQQQLPEIPDGMMISTDDYEVQEVVMELRADLNPNYYPMPEYNGESHHHRQFQHPPPPSFCSANNYYHDSAWHTQNQWTQSNGFSFGAGDNDFQGGGMMPPPPPQGSAGSVFDPLLSAQPLQQYEASGYGNFPLGDYYY</sequence>
<dbReference type="GO" id="GO:0005634">
    <property type="term" value="C:nucleus"/>
    <property type="evidence" value="ECO:0007669"/>
    <property type="project" value="UniProtKB-SubCell"/>
</dbReference>
<evidence type="ECO:0000313" key="7">
    <source>
        <dbReference type="EMBL" id="CAH9123250.1"/>
    </source>
</evidence>
<keyword evidence="2" id="KW-0805">Transcription regulation</keyword>
<proteinExistence type="predicted"/>
<comment type="subcellular location">
    <subcellularLocation>
        <location evidence="1">Nucleus</location>
    </subcellularLocation>
</comment>
<evidence type="ECO:0000313" key="8">
    <source>
        <dbReference type="Proteomes" id="UP001152523"/>
    </source>
</evidence>
<evidence type="ECO:0000256" key="4">
    <source>
        <dbReference type="ARBA" id="ARBA00023163"/>
    </source>
</evidence>
<dbReference type="Pfam" id="PF00319">
    <property type="entry name" value="SRF-TF"/>
    <property type="match status" value="1"/>
</dbReference>
<dbReference type="GO" id="GO:0003677">
    <property type="term" value="F:DNA binding"/>
    <property type="evidence" value="ECO:0007669"/>
    <property type="project" value="UniProtKB-KW"/>
</dbReference>
<dbReference type="EMBL" id="CAMAPF010000930">
    <property type="protein sequence ID" value="CAH9123250.1"/>
    <property type="molecule type" value="Genomic_DNA"/>
</dbReference>
<organism evidence="7 8">
    <name type="scientific">Cuscuta epithymum</name>
    <dbReference type="NCBI Taxonomy" id="186058"/>
    <lineage>
        <taxon>Eukaryota</taxon>
        <taxon>Viridiplantae</taxon>
        <taxon>Streptophyta</taxon>
        <taxon>Embryophyta</taxon>
        <taxon>Tracheophyta</taxon>
        <taxon>Spermatophyta</taxon>
        <taxon>Magnoliopsida</taxon>
        <taxon>eudicotyledons</taxon>
        <taxon>Gunneridae</taxon>
        <taxon>Pentapetalae</taxon>
        <taxon>asterids</taxon>
        <taxon>lamiids</taxon>
        <taxon>Solanales</taxon>
        <taxon>Convolvulaceae</taxon>
        <taxon>Cuscuteae</taxon>
        <taxon>Cuscuta</taxon>
        <taxon>Cuscuta subgen. Cuscuta</taxon>
    </lineage>
</organism>
<dbReference type="Proteomes" id="UP001152523">
    <property type="component" value="Unassembled WGS sequence"/>
</dbReference>
<reference evidence="7" key="1">
    <citation type="submission" date="2022-07" db="EMBL/GenBank/DDBJ databases">
        <authorList>
            <person name="Macas J."/>
            <person name="Novak P."/>
            <person name="Neumann P."/>
        </authorList>
    </citation>
    <scope>NUCLEOTIDE SEQUENCE</scope>
</reference>
<evidence type="ECO:0000256" key="3">
    <source>
        <dbReference type="ARBA" id="ARBA00023125"/>
    </source>
</evidence>
<keyword evidence="3" id="KW-0238">DNA-binding</keyword>
<keyword evidence="4" id="KW-0804">Transcription</keyword>
<evidence type="ECO:0000259" key="6">
    <source>
        <dbReference type="PROSITE" id="PS50066"/>
    </source>
</evidence>
<evidence type="ECO:0000256" key="5">
    <source>
        <dbReference type="ARBA" id="ARBA00023242"/>
    </source>
</evidence>
<accession>A0AAV0EIR8</accession>
<dbReference type="SUPFAM" id="SSF55455">
    <property type="entry name" value="SRF-like"/>
    <property type="match status" value="1"/>
</dbReference>
<keyword evidence="5" id="KW-0539">Nucleus</keyword>
<dbReference type="PROSITE" id="PS50066">
    <property type="entry name" value="MADS_BOX_2"/>
    <property type="match status" value="1"/>
</dbReference>
<dbReference type="InterPro" id="IPR002100">
    <property type="entry name" value="TF_MADSbox"/>
</dbReference>
<dbReference type="InterPro" id="IPR036879">
    <property type="entry name" value="TF_MADSbox_sf"/>
</dbReference>
<dbReference type="GO" id="GO:0046983">
    <property type="term" value="F:protein dimerization activity"/>
    <property type="evidence" value="ECO:0007669"/>
    <property type="project" value="InterPro"/>
</dbReference>
<comment type="caution">
    <text evidence="7">The sequence shown here is derived from an EMBL/GenBank/DDBJ whole genome shotgun (WGS) entry which is preliminary data.</text>
</comment>
<evidence type="ECO:0000256" key="2">
    <source>
        <dbReference type="ARBA" id="ARBA00023015"/>
    </source>
</evidence>
<dbReference type="SMART" id="SM00432">
    <property type="entry name" value="MADS"/>
    <property type="match status" value="1"/>
</dbReference>
<protein>
    <recommendedName>
        <fullName evidence="6">MADS-box domain-containing protein</fullName>
    </recommendedName>
</protein>
<name>A0AAV0EIR8_9ASTE</name>
<dbReference type="Gene3D" id="3.40.1810.10">
    <property type="entry name" value="Transcription factor, MADS-box"/>
    <property type="match status" value="1"/>
</dbReference>
<keyword evidence="8" id="KW-1185">Reference proteome</keyword>
<gene>
    <name evidence="7" type="ORF">CEPIT_LOCUS25070</name>
</gene>
<evidence type="ECO:0000256" key="1">
    <source>
        <dbReference type="ARBA" id="ARBA00004123"/>
    </source>
</evidence>
<dbReference type="AlphaFoldDB" id="A0AAV0EIR8"/>
<feature type="domain" description="MADS-box" evidence="6">
    <location>
        <begin position="9"/>
        <end position="53"/>
    </location>
</feature>